<gene>
    <name evidence="2" type="ORF">PXEA_LOCUS7323</name>
</gene>
<proteinExistence type="predicted"/>
<keyword evidence="3" id="KW-1185">Reference proteome</keyword>
<dbReference type="AlphaFoldDB" id="A0A3S5CJP9"/>
<feature type="compositionally biased region" description="Polar residues" evidence="1">
    <location>
        <begin position="84"/>
        <end position="106"/>
    </location>
</feature>
<feature type="region of interest" description="Disordered" evidence="1">
    <location>
        <begin position="75"/>
        <end position="113"/>
    </location>
</feature>
<sequence length="113" mass="11798">MLSYVSPLQPHSHHNKADCPVARTPRSTDYLICLNGTPKHTGILEASSVVASNGCISSASGSGLLAEQGVHQLSTRERQASLVPPSSTSSDEATRSISGLKVSSSIHLADCRS</sequence>
<evidence type="ECO:0000256" key="1">
    <source>
        <dbReference type="SAM" id="MobiDB-lite"/>
    </source>
</evidence>
<dbReference type="EMBL" id="CAAALY010019264">
    <property type="protein sequence ID" value="VEL13883.1"/>
    <property type="molecule type" value="Genomic_DNA"/>
</dbReference>
<name>A0A3S5CJP9_9PLAT</name>
<comment type="caution">
    <text evidence="2">The sequence shown here is derived from an EMBL/GenBank/DDBJ whole genome shotgun (WGS) entry which is preliminary data.</text>
</comment>
<protein>
    <submittedName>
        <fullName evidence="2">Uncharacterized protein</fullName>
    </submittedName>
</protein>
<evidence type="ECO:0000313" key="2">
    <source>
        <dbReference type="EMBL" id="VEL13883.1"/>
    </source>
</evidence>
<accession>A0A3S5CJP9</accession>
<feature type="region of interest" description="Disordered" evidence="1">
    <location>
        <begin position="1"/>
        <end position="22"/>
    </location>
</feature>
<evidence type="ECO:0000313" key="3">
    <source>
        <dbReference type="Proteomes" id="UP000784294"/>
    </source>
</evidence>
<reference evidence="2" key="1">
    <citation type="submission" date="2018-11" db="EMBL/GenBank/DDBJ databases">
        <authorList>
            <consortium name="Pathogen Informatics"/>
        </authorList>
    </citation>
    <scope>NUCLEOTIDE SEQUENCE</scope>
</reference>
<dbReference type="Proteomes" id="UP000784294">
    <property type="component" value="Unassembled WGS sequence"/>
</dbReference>
<organism evidence="2 3">
    <name type="scientific">Protopolystoma xenopodis</name>
    <dbReference type="NCBI Taxonomy" id="117903"/>
    <lineage>
        <taxon>Eukaryota</taxon>
        <taxon>Metazoa</taxon>
        <taxon>Spiralia</taxon>
        <taxon>Lophotrochozoa</taxon>
        <taxon>Platyhelminthes</taxon>
        <taxon>Monogenea</taxon>
        <taxon>Polyopisthocotylea</taxon>
        <taxon>Polystomatidea</taxon>
        <taxon>Polystomatidae</taxon>
        <taxon>Protopolystoma</taxon>
    </lineage>
</organism>